<dbReference type="PANTHER" id="PTHR38011">
    <property type="entry name" value="DIHYDROFOLATE REDUCTASE FAMILY PROTEIN (AFU_ORTHOLOGUE AFUA_8G06820)"/>
    <property type="match status" value="1"/>
</dbReference>
<dbReference type="NCBIfam" id="TIGR00227">
    <property type="entry name" value="ribD_Cterm"/>
    <property type="match status" value="1"/>
</dbReference>
<comment type="caution">
    <text evidence="5">The sequence shown here is derived from an EMBL/GenBank/DDBJ whole genome shotgun (WGS) entry which is preliminary data.</text>
</comment>
<keyword evidence="6" id="KW-1185">Reference proteome</keyword>
<dbReference type="InterPro" id="IPR002734">
    <property type="entry name" value="RibDG_C"/>
</dbReference>
<evidence type="ECO:0000313" key="6">
    <source>
        <dbReference type="Proteomes" id="UP001493487"/>
    </source>
</evidence>
<comment type="pathway">
    <text evidence="1">Cofactor biosynthesis; riboflavin biosynthesis.</text>
</comment>
<sequence>MERVKDRLANAASFHRTTGLPYCTITYAQSIDGSIAAGAGCALAISGMESLKMTHSLRANHDAILVGIETVLADDPLLTVRLVSGEHPQPVVLDTNLRFPEDARILSNPKRPWLMTGNNICQNRRANLEQSGARVYPLRKNDSGQVDLSHLLRTLGELGIRSLMIEGGARVIAGFLEHRLGNQLIVTTSPMLVGGLRPVGMKSSDSSYPLLSQTVYEQWGADMVMASDLEWASYVQ</sequence>
<feature type="domain" description="Bacterial bifunctional deaminase-reductase C-terminal" evidence="4">
    <location>
        <begin position="21"/>
        <end position="223"/>
    </location>
</feature>
<dbReference type="PANTHER" id="PTHR38011:SF7">
    <property type="entry name" value="2,5-DIAMINO-6-RIBOSYLAMINO-4(3H)-PYRIMIDINONE 5'-PHOSPHATE REDUCTASE"/>
    <property type="match status" value="1"/>
</dbReference>
<proteinExistence type="predicted"/>
<accession>A0ABV1KR23</accession>
<dbReference type="InterPro" id="IPR011549">
    <property type="entry name" value="RibD_C"/>
</dbReference>
<protein>
    <submittedName>
        <fullName evidence="5">RibD family protein</fullName>
    </submittedName>
</protein>
<reference evidence="5 6" key="1">
    <citation type="journal article" date="2023" name="Genome Announc.">
        <title>Pan-Genome Analyses of the Genus Cohnella and Proposal of the Novel Species Cohnella silvisoli sp. nov., Isolated from Forest Soil.</title>
        <authorList>
            <person name="Wang C."/>
            <person name="Mao L."/>
            <person name="Bao G."/>
            <person name="Zhu H."/>
        </authorList>
    </citation>
    <scope>NUCLEOTIDE SEQUENCE [LARGE SCALE GENOMIC DNA]</scope>
    <source>
        <strain evidence="5 6">NL03-T5-1</strain>
    </source>
</reference>
<evidence type="ECO:0000256" key="3">
    <source>
        <dbReference type="ARBA" id="ARBA00023002"/>
    </source>
</evidence>
<name>A0ABV1KR23_9BACL</name>
<evidence type="ECO:0000256" key="1">
    <source>
        <dbReference type="ARBA" id="ARBA00005104"/>
    </source>
</evidence>
<dbReference type="SUPFAM" id="SSF53597">
    <property type="entry name" value="Dihydrofolate reductase-like"/>
    <property type="match status" value="1"/>
</dbReference>
<dbReference type="InterPro" id="IPR050765">
    <property type="entry name" value="Riboflavin_Biosynth_HTPR"/>
</dbReference>
<dbReference type="Gene3D" id="3.40.430.10">
    <property type="entry name" value="Dihydrofolate Reductase, subunit A"/>
    <property type="match status" value="1"/>
</dbReference>
<evidence type="ECO:0000256" key="2">
    <source>
        <dbReference type="ARBA" id="ARBA00022857"/>
    </source>
</evidence>
<organism evidence="5 6">
    <name type="scientific">Cohnella silvisoli</name>
    <dbReference type="NCBI Taxonomy" id="2873699"/>
    <lineage>
        <taxon>Bacteria</taxon>
        <taxon>Bacillati</taxon>
        <taxon>Bacillota</taxon>
        <taxon>Bacilli</taxon>
        <taxon>Bacillales</taxon>
        <taxon>Paenibacillaceae</taxon>
        <taxon>Cohnella</taxon>
    </lineage>
</organism>
<keyword evidence="3" id="KW-0560">Oxidoreductase</keyword>
<dbReference type="RefSeq" id="WP_232184963.1">
    <property type="nucleotide sequence ID" value="NZ_JAIOAP010000003.1"/>
</dbReference>
<evidence type="ECO:0000313" key="5">
    <source>
        <dbReference type="EMBL" id="MEQ4482540.1"/>
    </source>
</evidence>
<keyword evidence="2" id="KW-0521">NADP</keyword>
<dbReference type="Proteomes" id="UP001493487">
    <property type="component" value="Unassembled WGS sequence"/>
</dbReference>
<gene>
    <name evidence="5" type="ORF">QJS35_09055</name>
</gene>
<dbReference type="InterPro" id="IPR024072">
    <property type="entry name" value="DHFR-like_dom_sf"/>
</dbReference>
<evidence type="ECO:0000259" key="4">
    <source>
        <dbReference type="Pfam" id="PF01872"/>
    </source>
</evidence>
<dbReference type="EMBL" id="JASKHM010000004">
    <property type="protein sequence ID" value="MEQ4482540.1"/>
    <property type="molecule type" value="Genomic_DNA"/>
</dbReference>
<dbReference type="Pfam" id="PF01872">
    <property type="entry name" value="RibD_C"/>
    <property type="match status" value="1"/>
</dbReference>